<sequence>MFSFIHSVLGIFLLILLS</sequence>
<protein>
    <submittedName>
        <fullName evidence="1">Uncharacterized protein</fullName>
    </submittedName>
</protein>
<name>A0A0E9Y1A5_ANGAN</name>
<accession>A0A0E9Y1A5</accession>
<organism evidence="1">
    <name type="scientific">Anguilla anguilla</name>
    <name type="common">European freshwater eel</name>
    <name type="synonym">Muraena anguilla</name>
    <dbReference type="NCBI Taxonomy" id="7936"/>
    <lineage>
        <taxon>Eukaryota</taxon>
        <taxon>Metazoa</taxon>
        <taxon>Chordata</taxon>
        <taxon>Craniata</taxon>
        <taxon>Vertebrata</taxon>
        <taxon>Euteleostomi</taxon>
        <taxon>Actinopterygii</taxon>
        <taxon>Neopterygii</taxon>
        <taxon>Teleostei</taxon>
        <taxon>Anguilliformes</taxon>
        <taxon>Anguillidae</taxon>
        <taxon>Anguilla</taxon>
    </lineage>
</organism>
<evidence type="ECO:0000313" key="1">
    <source>
        <dbReference type="EMBL" id="JAI07891.1"/>
    </source>
</evidence>
<dbReference type="EMBL" id="GBXM01000687">
    <property type="protein sequence ID" value="JAI07891.1"/>
    <property type="molecule type" value="Transcribed_RNA"/>
</dbReference>
<proteinExistence type="predicted"/>
<reference evidence="1" key="2">
    <citation type="journal article" date="2015" name="Fish Shellfish Immunol.">
        <title>Early steps in the European eel (Anguilla anguilla)-Vibrio vulnificus interaction in the gills: Role of the RtxA13 toxin.</title>
        <authorList>
            <person name="Callol A."/>
            <person name="Pajuelo D."/>
            <person name="Ebbesson L."/>
            <person name="Teles M."/>
            <person name="MacKenzie S."/>
            <person name="Amaro C."/>
        </authorList>
    </citation>
    <scope>NUCLEOTIDE SEQUENCE</scope>
</reference>
<dbReference type="AlphaFoldDB" id="A0A0E9Y1A5"/>
<reference evidence="1" key="1">
    <citation type="submission" date="2014-11" db="EMBL/GenBank/DDBJ databases">
        <authorList>
            <person name="Amaro Gonzalez C."/>
        </authorList>
    </citation>
    <scope>NUCLEOTIDE SEQUENCE</scope>
</reference>